<evidence type="ECO:0000313" key="4">
    <source>
        <dbReference type="Proteomes" id="UP001627154"/>
    </source>
</evidence>
<feature type="compositionally biased region" description="Low complexity" evidence="1">
    <location>
        <begin position="73"/>
        <end position="115"/>
    </location>
</feature>
<dbReference type="EMBL" id="JBJJXI010000151">
    <property type="protein sequence ID" value="KAL3385898.1"/>
    <property type="molecule type" value="Genomic_DNA"/>
</dbReference>
<feature type="region of interest" description="Disordered" evidence="1">
    <location>
        <begin position="135"/>
        <end position="172"/>
    </location>
</feature>
<name>A0ABD2VZE3_9HYME</name>
<proteinExistence type="predicted"/>
<comment type="caution">
    <text evidence="3">The sequence shown here is derived from an EMBL/GenBank/DDBJ whole genome shotgun (WGS) entry which is preliminary data.</text>
</comment>
<feature type="compositionally biased region" description="Polar residues" evidence="1">
    <location>
        <begin position="135"/>
        <end position="146"/>
    </location>
</feature>
<evidence type="ECO:0000313" key="3">
    <source>
        <dbReference type="EMBL" id="KAL3385898.1"/>
    </source>
</evidence>
<dbReference type="AlphaFoldDB" id="A0ABD2VZE3"/>
<evidence type="ECO:0000256" key="2">
    <source>
        <dbReference type="SAM" id="Phobius"/>
    </source>
</evidence>
<keyword evidence="2" id="KW-0472">Membrane</keyword>
<feature type="compositionally biased region" description="Low complexity" evidence="1">
    <location>
        <begin position="154"/>
        <end position="166"/>
    </location>
</feature>
<feature type="transmembrane region" description="Helical" evidence="2">
    <location>
        <begin position="368"/>
        <end position="393"/>
    </location>
</feature>
<reference evidence="3 4" key="1">
    <citation type="journal article" date="2024" name="bioRxiv">
        <title>A reference genome for Trichogramma kaykai: A tiny desert-dwelling parasitoid wasp with competing sex-ratio distorters.</title>
        <authorList>
            <person name="Culotta J."/>
            <person name="Lindsey A.R."/>
        </authorList>
    </citation>
    <scope>NUCLEOTIDE SEQUENCE [LARGE SCALE GENOMIC DNA]</scope>
    <source>
        <strain evidence="3 4">KSX58</strain>
    </source>
</reference>
<feature type="region of interest" description="Disordered" evidence="1">
    <location>
        <begin position="73"/>
        <end position="118"/>
    </location>
</feature>
<dbReference type="Proteomes" id="UP001627154">
    <property type="component" value="Unassembled WGS sequence"/>
</dbReference>
<gene>
    <name evidence="3" type="ORF">TKK_018615</name>
</gene>
<evidence type="ECO:0000256" key="1">
    <source>
        <dbReference type="SAM" id="MobiDB-lite"/>
    </source>
</evidence>
<keyword evidence="4" id="KW-1185">Reference proteome</keyword>
<sequence>MGLHRDAAASVCARSFLVANISNDAMTLHWWMHWFWVTAQIVVCLSNPTMELPMETTRTMSVLADTTAVDPSVTTTPAATTPTTTTTAATITTTTTANDTTSTGDPTSDGNSTTTISPTDDALARLQQSYRINKATGLQNVTGDNATVSEKSETSTNSSMSGTSTEQPLQADATTSIYLDRFRPIEINTNRTVIIPASAENNRTVQEPSRISNANTKKENKISWISVLNPPARPNREENSSDAAESISPSTTSSSYEILTVMPLQVNTNYSVVERNNNNNNVRRNRTAEQLLGDPRNTGELQAVATAASVFEAGYGDSTRLGRARGAFTSEFQREQVASSREDSAKELIEPVSVSKNTVSSGRNITEIATITGSCLAVIVLLSSVGSVSFIMYRRKYLNPPQTLNSDKCSNPDSSGYIDDSTIRDNSEEMYSLDNDSFLNSLEAMTIQNYWTDVKHTKL</sequence>
<organism evidence="3 4">
    <name type="scientific">Trichogramma kaykai</name>
    <dbReference type="NCBI Taxonomy" id="54128"/>
    <lineage>
        <taxon>Eukaryota</taxon>
        <taxon>Metazoa</taxon>
        <taxon>Ecdysozoa</taxon>
        <taxon>Arthropoda</taxon>
        <taxon>Hexapoda</taxon>
        <taxon>Insecta</taxon>
        <taxon>Pterygota</taxon>
        <taxon>Neoptera</taxon>
        <taxon>Endopterygota</taxon>
        <taxon>Hymenoptera</taxon>
        <taxon>Apocrita</taxon>
        <taxon>Proctotrupomorpha</taxon>
        <taxon>Chalcidoidea</taxon>
        <taxon>Trichogrammatidae</taxon>
        <taxon>Trichogramma</taxon>
    </lineage>
</organism>
<accession>A0ABD2VZE3</accession>
<keyword evidence="2" id="KW-0812">Transmembrane</keyword>
<protein>
    <submittedName>
        <fullName evidence="3">Uncharacterized protein</fullName>
    </submittedName>
</protein>
<keyword evidence="2" id="KW-1133">Transmembrane helix</keyword>
<feature type="region of interest" description="Disordered" evidence="1">
    <location>
        <begin position="222"/>
        <end position="253"/>
    </location>
</feature>